<dbReference type="InterPro" id="IPR013766">
    <property type="entry name" value="Thioredoxin_domain"/>
</dbReference>
<organism evidence="3 4">
    <name type="scientific">Clostridium cibarium</name>
    <dbReference type="NCBI Taxonomy" id="2762247"/>
    <lineage>
        <taxon>Bacteria</taxon>
        <taxon>Bacillati</taxon>
        <taxon>Bacillota</taxon>
        <taxon>Clostridia</taxon>
        <taxon>Eubacteriales</taxon>
        <taxon>Clostridiaceae</taxon>
        <taxon>Clostridium</taxon>
    </lineage>
</organism>
<dbReference type="RefSeq" id="WP_191768835.1">
    <property type="nucleotide sequence ID" value="NZ_JACSRA010000017.1"/>
</dbReference>
<dbReference type="PROSITE" id="PS51352">
    <property type="entry name" value="THIOREDOXIN_2"/>
    <property type="match status" value="1"/>
</dbReference>
<evidence type="ECO:0000256" key="1">
    <source>
        <dbReference type="SAM" id="Phobius"/>
    </source>
</evidence>
<proteinExistence type="predicted"/>
<dbReference type="InterPro" id="IPR036249">
    <property type="entry name" value="Thioredoxin-like_sf"/>
</dbReference>
<dbReference type="PANTHER" id="PTHR42852">
    <property type="entry name" value="THIOL:DISULFIDE INTERCHANGE PROTEIN DSBE"/>
    <property type="match status" value="1"/>
</dbReference>
<dbReference type="PROSITE" id="PS00194">
    <property type="entry name" value="THIOREDOXIN_1"/>
    <property type="match status" value="1"/>
</dbReference>
<keyword evidence="1" id="KW-0472">Membrane</keyword>
<keyword evidence="1" id="KW-0812">Transmembrane</keyword>
<feature type="domain" description="Thioredoxin" evidence="2">
    <location>
        <begin position="53"/>
        <end position="195"/>
    </location>
</feature>
<feature type="transmembrane region" description="Helical" evidence="1">
    <location>
        <begin position="6"/>
        <end position="27"/>
    </location>
</feature>
<keyword evidence="1" id="KW-1133">Transmembrane helix</keyword>
<name>A0ABR8PUX0_9CLOT</name>
<evidence type="ECO:0000313" key="3">
    <source>
        <dbReference type="EMBL" id="MBD7911957.1"/>
    </source>
</evidence>
<dbReference type="InterPro" id="IPR050553">
    <property type="entry name" value="Thioredoxin_ResA/DsbE_sf"/>
</dbReference>
<comment type="caution">
    <text evidence="3">The sequence shown here is derived from an EMBL/GenBank/DDBJ whole genome shotgun (WGS) entry which is preliminary data.</text>
</comment>
<sequence>MKNKRVITMALGFVIFLSFSYVGYNYFKTKYNERSIVNESDFNEEKVPGELENNGKTLAKDITLYDENLNKVKLSDYKGKPVVMNFWASWCPPCKEEMPGFNEVVKKYKDEEVSILMVNLTDGQRETVDIAKKYIKDNGYNMKVLFDSDMNAAMSYNIISIPRTIFIDKDGYIAEDHKGLITKEELEKQIDLLRKS</sequence>
<dbReference type="Proteomes" id="UP000627781">
    <property type="component" value="Unassembled WGS sequence"/>
</dbReference>
<evidence type="ECO:0000313" key="4">
    <source>
        <dbReference type="Proteomes" id="UP000627781"/>
    </source>
</evidence>
<dbReference type="SUPFAM" id="SSF52833">
    <property type="entry name" value="Thioredoxin-like"/>
    <property type="match status" value="1"/>
</dbReference>
<dbReference type="InterPro" id="IPR000866">
    <property type="entry name" value="AhpC/TSA"/>
</dbReference>
<reference evidence="3 4" key="1">
    <citation type="submission" date="2020-08" db="EMBL/GenBank/DDBJ databases">
        <title>A Genomic Blueprint of the Chicken Gut Microbiome.</title>
        <authorList>
            <person name="Gilroy R."/>
            <person name="Ravi A."/>
            <person name="Getino M."/>
            <person name="Pursley I."/>
            <person name="Horton D.L."/>
            <person name="Alikhan N.-F."/>
            <person name="Baker D."/>
            <person name="Gharbi K."/>
            <person name="Hall N."/>
            <person name="Watson M."/>
            <person name="Adriaenssens E.M."/>
            <person name="Foster-Nyarko E."/>
            <person name="Jarju S."/>
            <person name="Secka A."/>
            <person name="Antonio M."/>
            <person name="Oren A."/>
            <person name="Chaudhuri R."/>
            <person name="La Ragione R.M."/>
            <person name="Hildebrand F."/>
            <person name="Pallen M.J."/>
        </authorList>
    </citation>
    <scope>NUCLEOTIDE SEQUENCE [LARGE SCALE GENOMIC DNA]</scope>
    <source>
        <strain evidence="3 4">Sa3CVN1</strain>
    </source>
</reference>
<protein>
    <submittedName>
        <fullName evidence="3">TlpA family protein disulfide reductase</fullName>
    </submittedName>
</protein>
<dbReference type="CDD" id="cd02966">
    <property type="entry name" value="TlpA_like_family"/>
    <property type="match status" value="1"/>
</dbReference>
<gene>
    <name evidence="3" type="ORF">H9661_11375</name>
</gene>
<dbReference type="Pfam" id="PF00578">
    <property type="entry name" value="AhpC-TSA"/>
    <property type="match status" value="1"/>
</dbReference>
<dbReference type="Gene3D" id="3.40.30.10">
    <property type="entry name" value="Glutaredoxin"/>
    <property type="match status" value="1"/>
</dbReference>
<keyword evidence="4" id="KW-1185">Reference proteome</keyword>
<accession>A0ABR8PUX0</accession>
<evidence type="ECO:0000259" key="2">
    <source>
        <dbReference type="PROSITE" id="PS51352"/>
    </source>
</evidence>
<dbReference type="InterPro" id="IPR017937">
    <property type="entry name" value="Thioredoxin_CS"/>
</dbReference>
<dbReference type="PANTHER" id="PTHR42852:SF17">
    <property type="entry name" value="THIOREDOXIN-LIKE PROTEIN HI_1115"/>
    <property type="match status" value="1"/>
</dbReference>
<dbReference type="EMBL" id="JACSRA010000017">
    <property type="protein sequence ID" value="MBD7911957.1"/>
    <property type="molecule type" value="Genomic_DNA"/>
</dbReference>